<proteinExistence type="inferred from homology"/>
<dbReference type="InterPro" id="IPR001619">
    <property type="entry name" value="Sec1-like"/>
</dbReference>
<accession>A0AAW1R7B5</accession>
<dbReference type="SUPFAM" id="SSF56815">
    <property type="entry name" value="Sec1/munc18-like (SM) proteins"/>
    <property type="match status" value="1"/>
</dbReference>
<comment type="caution">
    <text evidence="2">The sequence shown here is derived from an EMBL/GenBank/DDBJ whole genome shotgun (WGS) entry which is preliminary data.</text>
</comment>
<keyword evidence="3" id="KW-1185">Reference proteome</keyword>
<dbReference type="PANTHER" id="PTHR11679">
    <property type="entry name" value="VESICLE PROTEIN SORTING-ASSOCIATED"/>
    <property type="match status" value="1"/>
</dbReference>
<name>A0AAW1R7B5_9CHLO</name>
<evidence type="ECO:0000256" key="1">
    <source>
        <dbReference type="ARBA" id="ARBA00009884"/>
    </source>
</evidence>
<dbReference type="AlphaFoldDB" id="A0AAW1R7B5"/>
<evidence type="ECO:0008006" key="4">
    <source>
        <dbReference type="Google" id="ProtNLM"/>
    </source>
</evidence>
<sequence>MYCDAGAGEAIQLNVGLQALLGLGVAHICELETASARDAIACQLLVGQVPTRLVIVATQLLTDLHLAILRAIKVHPQASSCLILSAVSAAAHTSQPSTMLGPDAFGEYQAALQEDLSEVRAREEGPAGAGSIDIQVRYFALQACVLDGGAFVLPASSAAATAPRIGGSAAGWATASGRHQADQELDAAESVGLQLLAHALVSFAADLNLRVDTFTVGPASHRLGEELCALPVPDGPTGGPPTETASLVLVDRSLDLVTPASHPDHLLDQIFGSLPRRPSGRRTSQTDTLTADRQSRQWMEFLISRQGKDAALFLRKWLREGVRKEGMQTKMRFKTGAASPAELQALAELLAASPQAVLNQGTIMQIGFAAAAALQGAGAEKWDMLAKQEKQLLLLSGEGTASIASELQDLVRVASTAQAAADLTLRDVLLLAVTGYSLAGEMALVGEVAEGASPFPPADERNFKDALISAILNGNPSKQPKAGDHNTVIMFVVGGIGVTELREVRQEIEEKQAAGIGAGMKFIVGGTSLLAPQDVAGHLLLS</sequence>
<dbReference type="Proteomes" id="UP001489004">
    <property type="component" value="Unassembled WGS sequence"/>
</dbReference>
<dbReference type="EMBL" id="JALJOR010000001">
    <property type="protein sequence ID" value="KAK9829698.1"/>
    <property type="molecule type" value="Genomic_DNA"/>
</dbReference>
<comment type="similarity">
    <text evidence="1">Belongs to the STXBP/unc-18/SEC1 family.</text>
</comment>
<reference evidence="2 3" key="1">
    <citation type="journal article" date="2024" name="Nat. Commun.">
        <title>Phylogenomics reveals the evolutionary origins of lichenization in chlorophyte algae.</title>
        <authorList>
            <person name="Puginier C."/>
            <person name="Libourel C."/>
            <person name="Otte J."/>
            <person name="Skaloud P."/>
            <person name="Haon M."/>
            <person name="Grisel S."/>
            <person name="Petersen M."/>
            <person name="Berrin J.G."/>
            <person name="Delaux P.M."/>
            <person name="Dal Grande F."/>
            <person name="Keller J."/>
        </authorList>
    </citation>
    <scope>NUCLEOTIDE SEQUENCE [LARGE SCALE GENOMIC DNA]</scope>
    <source>
        <strain evidence="2 3">SAG 2043</strain>
    </source>
</reference>
<evidence type="ECO:0000313" key="3">
    <source>
        <dbReference type="Proteomes" id="UP001489004"/>
    </source>
</evidence>
<evidence type="ECO:0000313" key="2">
    <source>
        <dbReference type="EMBL" id="KAK9829698.1"/>
    </source>
</evidence>
<dbReference type="InterPro" id="IPR036045">
    <property type="entry name" value="Sec1-like_sf"/>
</dbReference>
<gene>
    <name evidence="2" type="ORF">WJX72_007414</name>
</gene>
<dbReference type="Gene3D" id="3.40.50.1910">
    <property type="match status" value="1"/>
</dbReference>
<organism evidence="2 3">
    <name type="scientific">[Myrmecia] bisecta</name>
    <dbReference type="NCBI Taxonomy" id="41462"/>
    <lineage>
        <taxon>Eukaryota</taxon>
        <taxon>Viridiplantae</taxon>
        <taxon>Chlorophyta</taxon>
        <taxon>core chlorophytes</taxon>
        <taxon>Trebouxiophyceae</taxon>
        <taxon>Trebouxiales</taxon>
        <taxon>Trebouxiaceae</taxon>
        <taxon>Myrmecia</taxon>
    </lineage>
</organism>
<protein>
    <recommendedName>
        <fullName evidence="4">Sec1-like protein</fullName>
    </recommendedName>
</protein>
<dbReference type="InterPro" id="IPR027482">
    <property type="entry name" value="Sec1-like_dom2"/>
</dbReference>
<dbReference type="GO" id="GO:0016192">
    <property type="term" value="P:vesicle-mediated transport"/>
    <property type="evidence" value="ECO:0007669"/>
    <property type="project" value="InterPro"/>
</dbReference>